<feature type="domain" description="K Homology" evidence="3">
    <location>
        <begin position="1"/>
        <end position="70"/>
    </location>
</feature>
<dbReference type="PANTHER" id="PTHR10627">
    <property type="entry name" value="SCP160"/>
    <property type="match status" value="1"/>
</dbReference>
<keyword evidence="5" id="KW-1185">Reference proteome</keyword>
<dbReference type="OrthoDB" id="271862at2759"/>
<evidence type="ECO:0000313" key="4">
    <source>
        <dbReference type="EMBL" id="VDK85092.1"/>
    </source>
</evidence>
<dbReference type="Gene3D" id="3.30.1370.10">
    <property type="entry name" value="K Homology domain, type 1"/>
    <property type="match status" value="1"/>
</dbReference>
<sequence>MKIDVSHTEHSHLIGKGGQNVKAMMVDTKCHIHFPDSNRTNIFEKSNQVSISGSPADVDRARKRIRVTDLHKFYNFQIERPSQTIALYRASPVLQQIEAKWQVEVSYRHKYLYPLSDVVPLCSPVSQLSSGIVVSVRGLNAFASSVMEATHFLLYYHFGKLAYQTPVWLTLEIEPKHQAFIINHVAPRKLSDVLFETTGAKVKFPDHIGSSLFSRLLRGSTSDVSRRGFYPSRLCLPKYNPMMFGELQSRHGIKTMVTITGNVENVYLARQCIMNLLPIVLMSEITNEEFSFLERLDCSSLASTYDVALSFRTKQRQLLKVS</sequence>
<dbReference type="InterPro" id="IPR047554">
    <property type="entry name" value="BICC1_KH-I_rpt2"/>
</dbReference>
<dbReference type="SMART" id="SM00322">
    <property type="entry name" value="KH"/>
    <property type="match status" value="1"/>
</dbReference>
<accession>A0A3P6TAD0</accession>
<dbReference type="Gene3D" id="3.30.310.270">
    <property type="match status" value="1"/>
</dbReference>
<dbReference type="Proteomes" id="UP000281553">
    <property type="component" value="Unassembled WGS sequence"/>
</dbReference>
<gene>
    <name evidence="4" type="ORF">DILT_LOCUS3670</name>
</gene>
<reference evidence="4 5" key="1">
    <citation type="submission" date="2018-11" db="EMBL/GenBank/DDBJ databases">
        <authorList>
            <consortium name="Pathogen Informatics"/>
        </authorList>
    </citation>
    <scope>NUCLEOTIDE SEQUENCE [LARGE SCALE GENOMIC DNA]</scope>
</reference>
<dbReference type="SUPFAM" id="SSF54791">
    <property type="entry name" value="Eukaryotic type KH-domain (KH-domain type I)"/>
    <property type="match status" value="2"/>
</dbReference>
<keyword evidence="1" id="KW-0677">Repeat</keyword>
<dbReference type="PANTHER" id="PTHR10627:SF69">
    <property type="entry name" value="PROTEIN BICAUDAL C"/>
    <property type="match status" value="1"/>
</dbReference>
<dbReference type="GO" id="GO:0005737">
    <property type="term" value="C:cytoplasm"/>
    <property type="evidence" value="ECO:0007669"/>
    <property type="project" value="TreeGrafter"/>
</dbReference>
<dbReference type="GO" id="GO:0003723">
    <property type="term" value="F:RNA binding"/>
    <property type="evidence" value="ECO:0007669"/>
    <property type="project" value="UniProtKB-UniRule"/>
</dbReference>
<dbReference type="InterPro" id="IPR036612">
    <property type="entry name" value="KH_dom_type_1_sf"/>
</dbReference>
<organism evidence="4 5">
    <name type="scientific">Dibothriocephalus latus</name>
    <name type="common">Fish tapeworm</name>
    <name type="synonym">Diphyllobothrium latum</name>
    <dbReference type="NCBI Taxonomy" id="60516"/>
    <lineage>
        <taxon>Eukaryota</taxon>
        <taxon>Metazoa</taxon>
        <taxon>Spiralia</taxon>
        <taxon>Lophotrochozoa</taxon>
        <taxon>Platyhelminthes</taxon>
        <taxon>Cestoda</taxon>
        <taxon>Eucestoda</taxon>
        <taxon>Diphyllobothriidea</taxon>
        <taxon>Diphyllobothriidae</taxon>
        <taxon>Dibothriocephalus</taxon>
    </lineage>
</organism>
<dbReference type="InterPro" id="IPR004087">
    <property type="entry name" value="KH_dom"/>
</dbReference>
<protein>
    <recommendedName>
        <fullName evidence="3">K Homology domain-containing protein</fullName>
    </recommendedName>
</protein>
<dbReference type="CDD" id="cd22421">
    <property type="entry name" value="KH-I_BICC1_rpt2"/>
    <property type="match status" value="1"/>
</dbReference>
<dbReference type="PROSITE" id="PS50084">
    <property type="entry name" value="KH_TYPE_1"/>
    <property type="match status" value="1"/>
</dbReference>
<dbReference type="Pfam" id="PF00013">
    <property type="entry name" value="KH_1"/>
    <property type="match status" value="1"/>
</dbReference>
<dbReference type="AlphaFoldDB" id="A0A3P6TAD0"/>
<dbReference type="InterPro" id="IPR004088">
    <property type="entry name" value="KH_dom_type_1"/>
</dbReference>
<evidence type="ECO:0000256" key="1">
    <source>
        <dbReference type="ARBA" id="ARBA00022737"/>
    </source>
</evidence>
<name>A0A3P6TAD0_DIBLA</name>
<evidence type="ECO:0000313" key="5">
    <source>
        <dbReference type="Proteomes" id="UP000281553"/>
    </source>
</evidence>
<dbReference type="EMBL" id="UYRU01044046">
    <property type="protein sequence ID" value="VDK85092.1"/>
    <property type="molecule type" value="Genomic_DNA"/>
</dbReference>
<proteinExistence type="predicted"/>
<evidence type="ECO:0000259" key="3">
    <source>
        <dbReference type="SMART" id="SM00322"/>
    </source>
</evidence>
<evidence type="ECO:0000256" key="2">
    <source>
        <dbReference type="PROSITE-ProRule" id="PRU00117"/>
    </source>
</evidence>
<keyword evidence="2" id="KW-0694">RNA-binding</keyword>